<name>A0A423XJ65_9PEZI</name>
<keyword evidence="1" id="KW-0732">Signal</keyword>
<dbReference type="InParanoid" id="A0A423XJ65"/>
<keyword evidence="3" id="KW-1185">Reference proteome</keyword>
<comment type="caution">
    <text evidence="2">The sequence shown here is derived from an EMBL/GenBank/DDBJ whole genome shotgun (WGS) entry which is preliminary data.</text>
</comment>
<sequence>MRSTIIPALLAALPFAAAIPAPKTVKGFHTITTTGSPSGTVLPPSSIPSGALEGSTNGALEDADTDYGVTTVTLSAIETVVVVVPGVTTFSAAPPSITVVPVTDEVLIEDVIVWNEVSSSWFPSTSTVTYTYAIEVEESTTTFTTTRLL</sequence>
<feature type="signal peptide" evidence="1">
    <location>
        <begin position="1"/>
        <end position="18"/>
    </location>
</feature>
<dbReference type="Proteomes" id="UP000285146">
    <property type="component" value="Unassembled WGS sequence"/>
</dbReference>
<reference evidence="2 3" key="1">
    <citation type="submission" date="2015-09" db="EMBL/GenBank/DDBJ databases">
        <title>Host preference determinants of Valsa canker pathogens revealed by comparative genomics.</title>
        <authorList>
            <person name="Yin Z."/>
            <person name="Huang L."/>
        </authorList>
    </citation>
    <scope>NUCLEOTIDE SEQUENCE [LARGE SCALE GENOMIC DNA]</scope>
    <source>
        <strain evidence="2 3">SXYLt</strain>
    </source>
</reference>
<evidence type="ECO:0000313" key="2">
    <source>
        <dbReference type="EMBL" id="ROW16425.1"/>
    </source>
</evidence>
<dbReference type="AlphaFoldDB" id="A0A423XJ65"/>
<accession>A0A423XJ65</accession>
<gene>
    <name evidence="2" type="ORF">VPNG_02821</name>
</gene>
<protein>
    <submittedName>
        <fullName evidence="2">Uncharacterized protein</fullName>
    </submittedName>
</protein>
<evidence type="ECO:0000313" key="3">
    <source>
        <dbReference type="Proteomes" id="UP000285146"/>
    </source>
</evidence>
<dbReference type="EMBL" id="LKEB01000005">
    <property type="protein sequence ID" value="ROW16425.1"/>
    <property type="molecule type" value="Genomic_DNA"/>
</dbReference>
<organism evidence="2 3">
    <name type="scientific">Cytospora leucostoma</name>
    <dbReference type="NCBI Taxonomy" id="1230097"/>
    <lineage>
        <taxon>Eukaryota</taxon>
        <taxon>Fungi</taxon>
        <taxon>Dikarya</taxon>
        <taxon>Ascomycota</taxon>
        <taxon>Pezizomycotina</taxon>
        <taxon>Sordariomycetes</taxon>
        <taxon>Sordariomycetidae</taxon>
        <taxon>Diaporthales</taxon>
        <taxon>Cytosporaceae</taxon>
        <taxon>Cytospora</taxon>
    </lineage>
</organism>
<proteinExistence type="predicted"/>
<feature type="chain" id="PRO_5019426948" evidence="1">
    <location>
        <begin position="19"/>
        <end position="149"/>
    </location>
</feature>
<evidence type="ECO:0000256" key="1">
    <source>
        <dbReference type="SAM" id="SignalP"/>
    </source>
</evidence>